<feature type="region of interest" description="Disordered" evidence="1">
    <location>
        <begin position="35"/>
        <end position="59"/>
    </location>
</feature>
<sequence length="59" mass="6101">MEVALAIIGFVIFCGVGIAWDYYKPSRFRRGYHNTKSGGGTGYFGDSDGGSDGGCGGGD</sequence>
<protein>
    <submittedName>
        <fullName evidence="2">Uncharacterized protein</fullName>
    </submittedName>
</protein>
<feature type="compositionally biased region" description="Gly residues" evidence="1">
    <location>
        <begin position="37"/>
        <end position="59"/>
    </location>
</feature>
<evidence type="ECO:0000313" key="2">
    <source>
        <dbReference type="EMBL" id="KEJ88882.1"/>
    </source>
</evidence>
<organism evidence="2 3">
    <name type="scientific">Sulfitobacter donghicola DSW-25 = KCTC 12864 = JCM 14565</name>
    <dbReference type="NCBI Taxonomy" id="1300350"/>
    <lineage>
        <taxon>Bacteria</taxon>
        <taxon>Pseudomonadati</taxon>
        <taxon>Pseudomonadota</taxon>
        <taxon>Alphaproteobacteria</taxon>
        <taxon>Rhodobacterales</taxon>
        <taxon>Roseobacteraceae</taxon>
        <taxon>Sulfitobacter</taxon>
    </lineage>
</organism>
<gene>
    <name evidence="2" type="ORF">DSW25_13820</name>
</gene>
<accession>A0A073IU00</accession>
<comment type="caution">
    <text evidence="2">The sequence shown here is derived from an EMBL/GenBank/DDBJ whole genome shotgun (WGS) entry which is preliminary data.</text>
</comment>
<evidence type="ECO:0000313" key="3">
    <source>
        <dbReference type="Proteomes" id="UP000027734"/>
    </source>
</evidence>
<proteinExistence type="predicted"/>
<dbReference type="Proteomes" id="UP000027734">
    <property type="component" value="Unassembled WGS sequence"/>
</dbReference>
<evidence type="ECO:0000256" key="1">
    <source>
        <dbReference type="SAM" id="MobiDB-lite"/>
    </source>
</evidence>
<name>A0A073IU00_9RHOB</name>
<dbReference type="RefSeq" id="WP_025059603.1">
    <property type="nucleotide sequence ID" value="NZ_JAMC01000005.1"/>
</dbReference>
<dbReference type="AlphaFoldDB" id="A0A073IU00"/>
<reference evidence="2 3" key="1">
    <citation type="submission" date="2014-01" db="EMBL/GenBank/DDBJ databases">
        <title>Sulfitobacter donghicola JCM 14565 Genome Sequencing.</title>
        <authorList>
            <person name="Lai Q."/>
            <person name="Hong Z."/>
        </authorList>
    </citation>
    <scope>NUCLEOTIDE SEQUENCE [LARGE SCALE GENOMIC DNA]</scope>
    <source>
        <strain evidence="2 3">JCM 14565</strain>
    </source>
</reference>
<dbReference type="EMBL" id="JAMC01000005">
    <property type="protein sequence ID" value="KEJ88882.1"/>
    <property type="molecule type" value="Genomic_DNA"/>
</dbReference>
<keyword evidence="3" id="KW-1185">Reference proteome</keyword>
<dbReference type="STRING" id="1300350.Z948_2239"/>